<dbReference type="InterPro" id="IPR050913">
    <property type="entry name" value="AP2/ERF_ERF"/>
</dbReference>
<sequence>MAENQENVSNKKLETRGKVVPTEQNNQTRTLRIILHNPDMTEDSSDDEANKRPKSKTIVREIKLPMVTFSDTNESSQNSNDGMRNLGKKRRGLTRTSSQPKAAKIRNPIERRRVWLGTYNTAKEASIAYEIKKLEFEKLEKASYGFVKSNNALDEDLLVDRGHITDPNEMTLEDDRKDLNLGTMELGASFLDCFDGALNGFGNVYEFNLCGFYEKMSSDLSDWDFSEFDDEERAWFDALELGEQQQQALTMSFAASF</sequence>
<dbReference type="SUPFAM" id="SSF54171">
    <property type="entry name" value="DNA-binding domain"/>
    <property type="match status" value="1"/>
</dbReference>
<dbReference type="GO" id="GO:0003700">
    <property type="term" value="F:DNA-binding transcription factor activity"/>
    <property type="evidence" value="ECO:0007669"/>
    <property type="project" value="InterPro"/>
</dbReference>
<feature type="domain" description="AP2/ERF" evidence="7">
    <location>
        <begin position="89"/>
        <end position="147"/>
    </location>
</feature>
<protein>
    <recommendedName>
        <fullName evidence="7">AP2/ERF domain-containing protein</fullName>
    </recommendedName>
</protein>
<organism evidence="8">
    <name type="scientific">Tanacetum cinerariifolium</name>
    <name type="common">Dalmatian daisy</name>
    <name type="synonym">Chrysanthemum cinerariifolium</name>
    <dbReference type="NCBI Taxonomy" id="118510"/>
    <lineage>
        <taxon>Eukaryota</taxon>
        <taxon>Viridiplantae</taxon>
        <taxon>Streptophyta</taxon>
        <taxon>Embryophyta</taxon>
        <taxon>Tracheophyta</taxon>
        <taxon>Spermatophyta</taxon>
        <taxon>Magnoliopsida</taxon>
        <taxon>eudicotyledons</taxon>
        <taxon>Gunneridae</taxon>
        <taxon>Pentapetalae</taxon>
        <taxon>asterids</taxon>
        <taxon>campanulids</taxon>
        <taxon>Asterales</taxon>
        <taxon>Asteraceae</taxon>
        <taxon>Asteroideae</taxon>
        <taxon>Anthemideae</taxon>
        <taxon>Anthemidinae</taxon>
        <taxon>Tanacetum</taxon>
    </lineage>
</organism>
<proteinExistence type="predicted"/>
<evidence type="ECO:0000256" key="5">
    <source>
        <dbReference type="ARBA" id="ARBA00023242"/>
    </source>
</evidence>
<dbReference type="InterPro" id="IPR016177">
    <property type="entry name" value="DNA-bd_dom_sf"/>
</dbReference>
<feature type="compositionally biased region" description="Polar residues" evidence="6">
    <location>
        <begin position="69"/>
        <end position="82"/>
    </location>
</feature>
<dbReference type="AlphaFoldDB" id="A0A699JTG1"/>
<comment type="caution">
    <text evidence="8">The sequence shown here is derived from an EMBL/GenBank/DDBJ whole genome shotgun (WGS) entry which is preliminary data.</text>
</comment>
<dbReference type="PANTHER" id="PTHR31194:SF202">
    <property type="entry name" value="ETHYLENE-RESPONSIVE TRANSCRIPTION FACTOR ERF070"/>
    <property type="match status" value="1"/>
</dbReference>
<dbReference type="GO" id="GO:0003677">
    <property type="term" value="F:DNA binding"/>
    <property type="evidence" value="ECO:0007669"/>
    <property type="project" value="UniProtKB-KW"/>
</dbReference>
<feature type="region of interest" description="Disordered" evidence="6">
    <location>
        <begin position="68"/>
        <end position="104"/>
    </location>
</feature>
<dbReference type="GO" id="GO:0005634">
    <property type="term" value="C:nucleus"/>
    <property type="evidence" value="ECO:0007669"/>
    <property type="project" value="UniProtKB-SubCell"/>
</dbReference>
<reference evidence="8" key="1">
    <citation type="journal article" date="2019" name="Sci. Rep.">
        <title>Draft genome of Tanacetum cinerariifolium, the natural source of mosquito coil.</title>
        <authorList>
            <person name="Yamashiro T."/>
            <person name="Shiraishi A."/>
            <person name="Satake H."/>
            <person name="Nakayama K."/>
        </authorList>
    </citation>
    <scope>NUCLEOTIDE SEQUENCE</scope>
</reference>
<evidence type="ECO:0000256" key="1">
    <source>
        <dbReference type="ARBA" id="ARBA00004123"/>
    </source>
</evidence>
<evidence type="ECO:0000256" key="6">
    <source>
        <dbReference type="SAM" id="MobiDB-lite"/>
    </source>
</evidence>
<evidence type="ECO:0000313" key="8">
    <source>
        <dbReference type="EMBL" id="GFA56214.1"/>
    </source>
</evidence>
<keyword evidence="5" id="KW-0539">Nucleus</keyword>
<keyword evidence="3" id="KW-0238">DNA-binding</keyword>
<accession>A0A699JTG1</accession>
<name>A0A699JTG1_TANCI</name>
<keyword evidence="4" id="KW-0804">Transcription</keyword>
<dbReference type="InterPro" id="IPR001471">
    <property type="entry name" value="AP2/ERF_dom"/>
</dbReference>
<evidence type="ECO:0000256" key="2">
    <source>
        <dbReference type="ARBA" id="ARBA00023015"/>
    </source>
</evidence>
<keyword evidence="2" id="KW-0805">Transcription regulation</keyword>
<dbReference type="EMBL" id="BKCJ010446012">
    <property type="protein sequence ID" value="GFA56214.1"/>
    <property type="molecule type" value="Genomic_DNA"/>
</dbReference>
<evidence type="ECO:0000256" key="3">
    <source>
        <dbReference type="ARBA" id="ARBA00023125"/>
    </source>
</evidence>
<comment type="subcellular location">
    <subcellularLocation>
        <location evidence="1">Nucleus</location>
    </subcellularLocation>
</comment>
<dbReference type="PROSITE" id="PS51032">
    <property type="entry name" value="AP2_ERF"/>
    <property type="match status" value="1"/>
</dbReference>
<dbReference type="InterPro" id="IPR036955">
    <property type="entry name" value="AP2/ERF_dom_sf"/>
</dbReference>
<dbReference type="SMART" id="SM00380">
    <property type="entry name" value="AP2"/>
    <property type="match status" value="1"/>
</dbReference>
<evidence type="ECO:0000256" key="4">
    <source>
        <dbReference type="ARBA" id="ARBA00023163"/>
    </source>
</evidence>
<feature type="region of interest" description="Disordered" evidence="6">
    <location>
        <begin position="1"/>
        <end position="56"/>
    </location>
</feature>
<gene>
    <name evidence="8" type="ORF">Tci_628186</name>
</gene>
<dbReference type="PANTHER" id="PTHR31194">
    <property type="entry name" value="SHN SHINE , DNA BINDING / TRANSCRIPTION FACTOR"/>
    <property type="match status" value="1"/>
</dbReference>
<dbReference type="Gene3D" id="3.30.730.10">
    <property type="entry name" value="AP2/ERF domain"/>
    <property type="match status" value="1"/>
</dbReference>
<evidence type="ECO:0000259" key="7">
    <source>
        <dbReference type="PROSITE" id="PS51032"/>
    </source>
</evidence>